<dbReference type="SUPFAM" id="SSF48179">
    <property type="entry name" value="6-phosphogluconate dehydrogenase C-terminal domain-like"/>
    <property type="match status" value="1"/>
</dbReference>
<reference evidence="7 8" key="1">
    <citation type="submission" date="2015-09" db="EMBL/GenBank/DDBJ databases">
        <title>Genome sequence, genome mining and natural product profiling of a biocontrol bacterium Streptomyces malaysiensis F913.</title>
        <authorList>
            <person name="Xu Y."/>
            <person name="Wei J."/>
            <person name="Xie J."/>
            <person name="Li T."/>
            <person name="Zhou Z."/>
        </authorList>
    </citation>
    <scope>NUCLEOTIDE SEQUENCE [LARGE SCALE GENOMIC DNA]</scope>
    <source>
        <strain evidence="7 8">F913</strain>
    </source>
</reference>
<name>A0A2J7YQI9_STRMQ</name>
<dbReference type="RefSeq" id="WP_102936092.1">
    <property type="nucleotide sequence ID" value="NZ_LJIW01000002.1"/>
</dbReference>
<protein>
    <recommendedName>
        <fullName evidence="4">2-dehydropantoate 2-reductase</fullName>
        <ecNumber evidence="4">1.1.1.169</ecNumber>
    </recommendedName>
    <alternativeName>
        <fullName evidence="4">Ketopantoate reductase</fullName>
    </alternativeName>
</protein>
<evidence type="ECO:0000259" key="5">
    <source>
        <dbReference type="Pfam" id="PF02558"/>
    </source>
</evidence>
<dbReference type="UniPathway" id="UPA00028">
    <property type="reaction ID" value="UER00004"/>
</dbReference>
<accession>A0A2J7YQI9</accession>
<keyword evidence="3 4" id="KW-0560">Oxidoreductase</keyword>
<gene>
    <name evidence="7" type="ORF">SMF913_25739</name>
</gene>
<keyword evidence="4" id="KW-0566">Pantothenate biosynthesis</keyword>
<dbReference type="InterPro" id="IPR003710">
    <property type="entry name" value="ApbA"/>
</dbReference>
<organism evidence="7 8">
    <name type="scientific">Streptomyces malaysiensis</name>
    <dbReference type="NCBI Taxonomy" id="92644"/>
    <lineage>
        <taxon>Bacteria</taxon>
        <taxon>Bacillati</taxon>
        <taxon>Actinomycetota</taxon>
        <taxon>Actinomycetes</taxon>
        <taxon>Kitasatosporales</taxon>
        <taxon>Streptomycetaceae</taxon>
        <taxon>Streptomyces</taxon>
        <taxon>Streptomyces violaceusniger group</taxon>
    </lineage>
</organism>
<comment type="catalytic activity">
    <reaction evidence="4">
        <text>(R)-pantoate + NADP(+) = 2-dehydropantoate + NADPH + H(+)</text>
        <dbReference type="Rhea" id="RHEA:16233"/>
        <dbReference type="ChEBI" id="CHEBI:11561"/>
        <dbReference type="ChEBI" id="CHEBI:15378"/>
        <dbReference type="ChEBI" id="CHEBI:15980"/>
        <dbReference type="ChEBI" id="CHEBI:57783"/>
        <dbReference type="ChEBI" id="CHEBI:58349"/>
        <dbReference type="EC" id="1.1.1.169"/>
    </reaction>
</comment>
<comment type="pathway">
    <text evidence="4">Cofactor biosynthesis; (R)-pantothenate biosynthesis; (R)-pantoate from 3-methyl-2-oxobutanoate: step 2/2.</text>
</comment>
<dbReference type="Pfam" id="PF02558">
    <property type="entry name" value="ApbA"/>
    <property type="match status" value="1"/>
</dbReference>
<sequence length="314" mass="32422">MTRILVVGAGATGGYFGAKLAQASRDVTFLVRPARAEELHSKGLRISAGGEADEVERLRPKLVTATDLTGPYDLVLLSVKGGALDAALRDVSPAVGTHTAIIPFLNGIDHLDAIDARFPGAVLGGVVKIEAQLAPDGTITVGASTASMEIGELDGADTPRLRTAAAALGAAGFDFQVSGEILTSMWHKWVFISAATVITCLAQATVGEVAGVPGGREFAAAVLKEPAAVSGAAGHPLPEAAHAGLLATLSQQGSPFAPSMYRDVAQGRPTEVDHVLASLAAQGRRYGLTTELLDAAVVRLRLHDRHVLAARDQH</sequence>
<dbReference type="Proteomes" id="UP000236520">
    <property type="component" value="Unassembled WGS sequence"/>
</dbReference>
<dbReference type="PANTHER" id="PTHR21708:SF26">
    <property type="entry name" value="2-DEHYDROPANTOATE 2-REDUCTASE"/>
    <property type="match status" value="1"/>
</dbReference>
<proteinExistence type="inferred from homology"/>
<evidence type="ECO:0000256" key="1">
    <source>
        <dbReference type="ARBA" id="ARBA00007870"/>
    </source>
</evidence>
<keyword evidence="2 4" id="KW-0521">NADP</keyword>
<dbReference type="FunFam" id="3.40.50.720:FF:000307">
    <property type="entry name" value="2-dehydropantoate 2-reductase"/>
    <property type="match status" value="1"/>
</dbReference>
<dbReference type="Pfam" id="PF08546">
    <property type="entry name" value="ApbA_C"/>
    <property type="match status" value="1"/>
</dbReference>
<comment type="function">
    <text evidence="4">Catalyzes the NADPH-dependent reduction of ketopantoate into pantoic acid.</text>
</comment>
<evidence type="ECO:0000313" key="8">
    <source>
        <dbReference type="Proteomes" id="UP000236520"/>
    </source>
</evidence>
<feature type="domain" description="Ketopantoate reductase C-terminal" evidence="6">
    <location>
        <begin position="181"/>
        <end position="297"/>
    </location>
</feature>
<feature type="domain" description="Ketopantoate reductase N-terminal" evidence="5">
    <location>
        <begin position="4"/>
        <end position="154"/>
    </location>
</feature>
<dbReference type="InterPro" id="IPR013752">
    <property type="entry name" value="KPA_reductase"/>
</dbReference>
<dbReference type="Gene3D" id="3.40.50.720">
    <property type="entry name" value="NAD(P)-binding Rossmann-like Domain"/>
    <property type="match status" value="1"/>
</dbReference>
<dbReference type="GO" id="GO:0015940">
    <property type="term" value="P:pantothenate biosynthetic process"/>
    <property type="evidence" value="ECO:0007669"/>
    <property type="project" value="UniProtKB-UniPathway"/>
</dbReference>
<dbReference type="EC" id="1.1.1.169" evidence="4"/>
<dbReference type="InterPro" id="IPR013328">
    <property type="entry name" value="6PGD_dom2"/>
</dbReference>
<dbReference type="SUPFAM" id="SSF51735">
    <property type="entry name" value="NAD(P)-binding Rossmann-fold domains"/>
    <property type="match status" value="1"/>
</dbReference>
<dbReference type="GO" id="GO:0005737">
    <property type="term" value="C:cytoplasm"/>
    <property type="evidence" value="ECO:0007669"/>
    <property type="project" value="TreeGrafter"/>
</dbReference>
<evidence type="ECO:0000313" key="7">
    <source>
        <dbReference type="EMBL" id="PNG90274.1"/>
    </source>
</evidence>
<keyword evidence="8" id="KW-1185">Reference proteome</keyword>
<dbReference type="EMBL" id="LJIW01000002">
    <property type="protein sequence ID" value="PNG90274.1"/>
    <property type="molecule type" value="Genomic_DNA"/>
</dbReference>
<dbReference type="InterPro" id="IPR008927">
    <property type="entry name" value="6-PGluconate_DH-like_C_sf"/>
</dbReference>
<dbReference type="AlphaFoldDB" id="A0A2J7YQI9"/>
<dbReference type="InterPro" id="IPR051402">
    <property type="entry name" value="KPR-Related"/>
</dbReference>
<evidence type="ECO:0000256" key="4">
    <source>
        <dbReference type="RuleBase" id="RU362068"/>
    </source>
</evidence>
<dbReference type="PANTHER" id="PTHR21708">
    <property type="entry name" value="PROBABLE 2-DEHYDROPANTOATE 2-REDUCTASE"/>
    <property type="match status" value="1"/>
</dbReference>
<dbReference type="Gene3D" id="1.10.1040.10">
    <property type="entry name" value="N-(1-d-carboxylethyl)-l-norvaline Dehydrogenase, domain 2"/>
    <property type="match status" value="1"/>
</dbReference>
<comment type="caution">
    <text evidence="7">The sequence shown here is derived from an EMBL/GenBank/DDBJ whole genome shotgun (WGS) entry which is preliminary data.</text>
</comment>
<evidence type="ECO:0000259" key="6">
    <source>
        <dbReference type="Pfam" id="PF08546"/>
    </source>
</evidence>
<evidence type="ECO:0000256" key="3">
    <source>
        <dbReference type="ARBA" id="ARBA00023002"/>
    </source>
</evidence>
<dbReference type="InterPro" id="IPR036291">
    <property type="entry name" value="NAD(P)-bd_dom_sf"/>
</dbReference>
<dbReference type="GO" id="GO:0008677">
    <property type="term" value="F:2-dehydropantoate 2-reductase activity"/>
    <property type="evidence" value="ECO:0007669"/>
    <property type="project" value="UniProtKB-EC"/>
</dbReference>
<evidence type="ECO:0000256" key="2">
    <source>
        <dbReference type="ARBA" id="ARBA00022857"/>
    </source>
</evidence>
<comment type="similarity">
    <text evidence="1 4">Belongs to the ketopantoate reductase family.</text>
</comment>
<dbReference type="InterPro" id="IPR013332">
    <property type="entry name" value="KPR_N"/>
</dbReference>
<dbReference type="NCBIfam" id="TIGR00745">
    <property type="entry name" value="apbA_panE"/>
    <property type="match status" value="1"/>
</dbReference>